<organism evidence="1 2">
    <name type="scientific">Candidatus Methylacidithermus pantelleriae</name>
    <dbReference type="NCBI Taxonomy" id="2744239"/>
    <lineage>
        <taxon>Bacteria</taxon>
        <taxon>Pseudomonadati</taxon>
        <taxon>Verrucomicrobiota</taxon>
        <taxon>Methylacidiphilae</taxon>
        <taxon>Methylacidiphilales</taxon>
        <taxon>Methylacidiphilaceae</taxon>
        <taxon>Candidatus Methylacidithermus</taxon>
    </lineage>
</organism>
<dbReference type="Proteomes" id="UP000663859">
    <property type="component" value="Unassembled WGS sequence"/>
</dbReference>
<comment type="caution">
    <text evidence="1">The sequence shown here is derived from an EMBL/GenBank/DDBJ whole genome shotgun (WGS) entry which is preliminary data.</text>
</comment>
<keyword evidence="2" id="KW-1185">Reference proteome</keyword>
<name>A0A8J2BJX6_9BACT</name>
<dbReference type="AlphaFoldDB" id="A0A8J2BJX6"/>
<dbReference type="EMBL" id="CAJNOB010000002">
    <property type="protein sequence ID" value="CAF0691360.1"/>
    <property type="molecule type" value="Genomic_DNA"/>
</dbReference>
<gene>
    <name evidence="1" type="ORF">MPNT_100020</name>
</gene>
<proteinExistence type="predicted"/>
<evidence type="ECO:0000313" key="1">
    <source>
        <dbReference type="EMBL" id="CAF0691360.1"/>
    </source>
</evidence>
<dbReference type="RefSeq" id="WP_174582684.1">
    <property type="nucleotide sequence ID" value="NZ_CAJNOB010000002.1"/>
</dbReference>
<accession>A0A8J2BJX6</accession>
<sequence>MRIFLLSDRKHALFLGSSSFVPISSPSLQRRLVVGQSQKTGFLLRSHFLLFVSFAIWESVLSLTGIRSWAQTLPPPSVREDVAPMHFRSNPNPTPPIPEIRFPLERFFNRLVSGQIQQAFEELLGKSRLGQGTDNVKTLVEKVQQAMATYGKAKSFEVYDTYPVGTRIYVVSYLLGLELQPLRWRFVYYKPDVTWNIIDVRVDDEMEDLISR</sequence>
<reference evidence="1" key="1">
    <citation type="submission" date="2021-02" db="EMBL/GenBank/DDBJ databases">
        <authorList>
            <person name="Cremers G."/>
            <person name="Picone N."/>
        </authorList>
    </citation>
    <scope>NUCLEOTIDE SEQUENCE</scope>
    <source>
        <strain evidence="1">PQ17</strain>
    </source>
</reference>
<evidence type="ECO:0000313" key="2">
    <source>
        <dbReference type="Proteomes" id="UP000663859"/>
    </source>
</evidence>
<protein>
    <submittedName>
        <fullName evidence="1">Uncharacterized protein</fullName>
    </submittedName>
</protein>